<evidence type="ECO:0000256" key="1">
    <source>
        <dbReference type="ARBA" id="ARBA00022578"/>
    </source>
</evidence>
<keyword evidence="5" id="KW-0255">Endonuclease</keyword>
<dbReference type="GO" id="GO:0015074">
    <property type="term" value="P:DNA integration"/>
    <property type="evidence" value="ECO:0007669"/>
    <property type="project" value="UniProtKB-KW"/>
</dbReference>
<dbReference type="EMBL" id="AVOT02050236">
    <property type="protein sequence ID" value="MBW0545356.1"/>
    <property type="molecule type" value="Genomic_DNA"/>
</dbReference>
<evidence type="ECO:0000256" key="8">
    <source>
        <dbReference type="ARBA" id="ARBA00022884"/>
    </source>
</evidence>
<dbReference type="PROSITE" id="PS50994">
    <property type="entry name" value="INTEGRASE"/>
    <property type="match status" value="1"/>
</dbReference>
<comment type="catalytic activity">
    <reaction evidence="14">
        <text>DNA(n) + a 2'-deoxyribonucleoside 5'-triphosphate = DNA(n+1) + diphosphate</text>
        <dbReference type="Rhea" id="RHEA:22508"/>
        <dbReference type="Rhea" id="RHEA-COMP:17339"/>
        <dbReference type="Rhea" id="RHEA-COMP:17340"/>
        <dbReference type="ChEBI" id="CHEBI:33019"/>
        <dbReference type="ChEBI" id="CHEBI:61560"/>
        <dbReference type="ChEBI" id="CHEBI:173112"/>
        <dbReference type="EC" id="2.7.7.7"/>
    </reaction>
</comment>
<evidence type="ECO:0000313" key="17">
    <source>
        <dbReference type="Proteomes" id="UP000765509"/>
    </source>
</evidence>
<dbReference type="InterPro" id="IPR036397">
    <property type="entry name" value="RNaseH_sf"/>
</dbReference>
<keyword evidence="9" id="KW-0229">DNA integration</keyword>
<dbReference type="InterPro" id="IPR012337">
    <property type="entry name" value="RNaseH-like_sf"/>
</dbReference>
<evidence type="ECO:0000256" key="12">
    <source>
        <dbReference type="ARBA" id="ARBA00023172"/>
    </source>
</evidence>
<sequence length="158" mass="17738">MGLLSDNLPCTVCQLNKAHKLPYGDKFKVFLPLDCIHLDLVGPIYPTFVSDFQYLLTIGDQETSFKAVQFIKKKSDTFEELCLAKTFMESKQDCKLKRVVSDQGGGFVNHDFNHLAMNDGFIHIFSPPETSQNNAFSKRGNRKILDKAKCISGGCKLP</sequence>
<keyword evidence="17" id="KW-1185">Reference proteome</keyword>
<dbReference type="GO" id="GO:0032196">
    <property type="term" value="P:transposition"/>
    <property type="evidence" value="ECO:0007669"/>
    <property type="project" value="UniProtKB-KW"/>
</dbReference>
<evidence type="ECO:0000256" key="5">
    <source>
        <dbReference type="ARBA" id="ARBA00022759"/>
    </source>
</evidence>
<evidence type="ECO:0000256" key="4">
    <source>
        <dbReference type="ARBA" id="ARBA00022723"/>
    </source>
</evidence>
<dbReference type="Gene3D" id="3.30.420.10">
    <property type="entry name" value="Ribonuclease H-like superfamily/Ribonuclease H"/>
    <property type="match status" value="1"/>
</dbReference>
<keyword evidence="6" id="KW-0378">Hydrolase</keyword>
<proteinExistence type="predicted"/>
<reference evidence="16" key="1">
    <citation type="submission" date="2021-03" db="EMBL/GenBank/DDBJ databases">
        <title>Draft genome sequence of rust myrtle Austropuccinia psidii MF-1, a brazilian biotype.</title>
        <authorList>
            <person name="Quecine M.C."/>
            <person name="Pachon D.M.R."/>
            <person name="Bonatelli M.L."/>
            <person name="Correr F.H."/>
            <person name="Franceschini L.M."/>
            <person name="Leite T.F."/>
            <person name="Margarido G.R.A."/>
            <person name="Almeida C.A."/>
            <person name="Ferrarezi J.A."/>
            <person name="Labate C.A."/>
        </authorList>
    </citation>
    <scope>NUCLEOTIDE SEQUENCE</scope>
    <source>
        <strain evidence="16">MF-1</strain>
    </source>
</reference>
<evidence type="ECO:0000256" key="10">
    <source>
        <dbReference type="ARBA" id="ARBA00022918"/>
    </source>
</evidence>
<dbReference type="GO" id="GO:0046872">
    <property type="term" value="F:metal ion binding"/>
    <property type="evidence" value="ECO:0007669"/>
    <property type="project" value="UniProtKB-KW"/>
</dbReference>
<keyword evidence="3" id="KW-0540">Nuclease</keyword>
<dbReference type="AlphaFoldDB" id="A0A9Q3FS74"/>
<evidence type="ECO:0000256" key="9">
    <source>
        <dbReference type="ARBA" id="ARBA00022908"/>
    </source>
</evidence>
<evidence type="ECO:0000256" key="7">
    <source>
        <dbReference type="ARBA" id="ARBA00022842"/>
    </source>
</evidence>
<keyword evidence="4" id="KW-0479">Metal-binding</keyword>
<keyword evidence="1" id="KW-0815">Transposition</keyword>
<evidence type="ECO:0000256" key="11">
    <source>
        <dbReference type="ARBA" id="ARBA00022932"/>
    </source>
</evidence>
<dbReference type="SUPFAM" id="SSF53098">
    <property type="entry name" value="Ribonuclease H-like"/>
    <property type="match status" value="1"/>
</dbReference>
<dbReference type="OrthoDB" id="1751476at2759"/>
<evidence type="ECO:0000256" key="13">
    <source>
        <dbReference type="ARBA" id="ARBA00048173"/>
    </source>
</evidence>
<feature type="domain" description="Integrase catalytic" evidence="15">
    <location>
        <begin position="28"/>
        <end position="158"/>
    </location>
</feature>
<dbReference type="PANTHER" id="PTHR42648">
    <property type="entry name" value="TRANSPOSASE, PUTATIVE-RELATED"/>
    <property type="match status" value="1"/>
</dbReference>
<keyword evidence="12" id="KW-0233">DNA recombination</keyword>
<evidence type="ECO:0000256" key="2">
    <source>
        <dbReference type="ARBA" id="ARBA00022695"/>
    </source>
</evidence>
<gene>
    <name evidence="16" type="ORF">O181_085071</name>
</gene>
<dbReference type="GO" id="GO:0003723">
    <property type="term" value="F:RNA binding"/>
    <property type="evidence" value="ECO:0007669"/>
    <property type="project" value="UniProtKB-KW"/>
</dbReference>
<keyword evidence="11" id="KW-0808">Transferase</keyword>
<keyword evidence="8" id="KW-0694">RNA-binding</keyword>
<dbReference type="GO" id="GO:0004519">
    <property type="term" value="F:endonuclease activity"/>
    <property type="evidence" value="ECO:0007669"/>
    <property type="project" value="UniProtKB-KW"/>
</dbReference>
<evidence type="ECO:0000256" key="14">
    <source>
        <dbReference type="ARBA" id="ARBA00049244"/>
    </source>
</evidence>
<comment type="caution">
    <text evidence="16">The sequence shown here is derived from an EMBL/GenBank/DDBJ whole genome shotgun (WGS) entry which is preliminary data.</text>
</comment>
<evidence type="ECO:0000259" key="15">
    <source>
        <dbReference type="PROSITE" id="PS50994"/>
    </source>
</evidence>
<keyword evidence="11" id="KW-0239">DNA-directed DNA polymerase</keyword>
<evidence type="ECO:0000256" key="3">
    <source>
        <dbReference type="ARBA" id="ARBA00022722"/>
    </source>
</evidence>
<evidence type="ECO:0000313" key="16">
    <source>
        <dbReference type="EMBL" id="MBW0545356.1"/>
    </source>
</evidence>
<accession>A0A9Q3FS74</accession>
<keyword evidence="2" id="KW-0548">Nucleotidyltransferase</keyword>
<dbReference type="GO" id="GO:0016787">
    <property type="term" value="F:hydrolase activity"/>
    <property type="evidence" value="ECO:0007669"/>
    <property type="project" value="UniProtKB-KW"/>
</dbReference>
<dbReference type="PANTHER" id="PTHR42648:SF11">
    <property type="entry name" value="TRANSPOSON TY4-P GAG-POL POLYPROTEIN"/>
    <property type="match status" value="1"/>
</dbReference>
<evidence type="ECO:0000256" key="6">
    <source>
        <dbReference type="ARBA" id="ARBA00022801"/>
    </source>
</evidence>
<dbReference type="InterPro" id="IPR001584">
    <property type="entry name" value="Integrase_cat-core"/>
</dbReference>
<protein>
    <recommendedName>
        <fullName evidence="15">Integrase catalytic domain-containing protein</fullName>
    </recommendedName>
</protein>
<dbReference type="GO" id="GO:0006310">
    <property type="term" value="P:DNA recombination"/>
    <property type="evidence" value="ECO:0007669"/>
    <property type="project" value="UniProtKB-KW"/>
</dbReference>
<dbReference type="GO" id="GO:0005634">
    <property type="term" value="C:nucleus"/>
    <property type="evidence" value="ECO:0007669"/>
    <property type="project" value="UniProtKB-ARBA"/>
</dbReference>
<organism evidence="16 17">
    <name type="scientific">Austropuccinia psidii MF-1</name>
    <dbReference type="NCBI Taxonomy" id="1389203"/>
    <lineage>
        <taxon>Eukaryota</taxon>
        <taxon>Fungi</taxon>
        <taxon>Dikarya</taxon>
        <taxon>Basidiomycota</taxon>
        <taxon>Pucciniomycotina</taxon>
        <taxon>Pucciniomycetes</taxon>
        <taxon>Pucciniales</taxon>
        <taxon>Sphaerophragmiaceae</taxon>
        <taxon>Austropuccinia</taxon>
    </lineage>
</organism>
<keyword evidence="10" id="KW-0695">RNA-directed DNA polymerase</keyword>
<dbReference type="GO" id="GO:0003964">
    <property type="term" value="F:RNA-directed DNA polymerase activity"/>
    <property type="evidence" value="ECO:0007669"/>
    <property type="project" value="UniProtKB-KW"/>
</dbReference>
<keyword evidence="7" id="KW-0460">Magnesium</keyword>
<dbReference type="GO" id="GO:0003887">
    <property type="term" value="F:DNA-directed DNA polymerase activity"/>
    <property type="evidence" value="ECO:0007669"/>
    <property type="project" value="UniProtKB-KW"/>
</dbReference>
<dbReference type="InterPro" id="IPR039537">
    <property type="entry name" value="Retrotran_Ty1/copia-like"/>
</dbReference>
<name>A0A9Q3FS74_9BASI</name>
<dbReference type="Proteomes" id="UP000765509">
    <property type="component" value="Unassembled WGS sequence"/>
</dbReference>
<comment type="catalytic activity">
    <reaction evidence="13">
        <text>DNA(n) + a 2'-deoxyribonucleoside 5'-triphosphate = DNA(n+1) + diphosphate</text>
        <dbReference type="Rhea" id="RHEA:22508"/>
        <dbReference type="Rhea" id="RHEA-COMP:17339"/>
        <dbReference type="Rhea" id="RHEA-COMP:17340"/>
        <dbReference type="ChEBI" id="CHEBI:33019"/>
        <dbReference type="ChEBI" id="CHEBI:61560"/>
        <dbReference type="ChEBI" id="CHEBI:173112"/>
        <dbReference type="EC" id="2.7.7.49"/>
    </reaction>
</comment>